<feature type="region of interest" description="Disordered" evidence="1">
    <location>
        <begin position="1"/>
        <end position="87"/>
    </location>
</feature>
<protein>
    <submittedName>
        <fullName evidence="2">Uncharacterized protein</fullName>
    </submittedName>
</protein>
<dbReference type="Proteomes" id="UP000297245">
    <property type="component" value="Unassembled WGS sequence"/>
</dbReference>
<gene>
    <name evidence="2" type="ORF">K435DRAFT_874314</name>
</gene>
<feature type="compositionally biased region" description="Polar residues" evidence="1">
    <location>
        <begin position="15"/>
        <end position="33"/>
    </location>
</feature>
<feature type="compositionally biased region" description="Basic residues" evidence="1">
    <location>
        <begin position="1"/>
        <end position="14"/>
    </location>
</feature>
<keyword evidence="3" id="KW-1185">Reference proteome</keyword>
<dbReference type="AlphaFoldDB" id="A0A4S8KX12"/>
<sequence length="145" mass="15716">MSKSRHVTKNKKGPTSKSVANPNPVASSSQSAANRKGAGKRPAEDNDIVDVHGSDSDNTTSQLQRPPAKKLKTKGTSGDGELGKAQAFQATFDDDATNENILEIQMANWKSEVYQHYKMPPAISGEGVFIKYTYSCNRCPNSVTR</sequence>
<evidence type="ECO:0000256" key="1">
    <source>
        <dbReference type="SAM" id="MobiDB-lite"/>
    </source>
</evidence>
<organism evidence="2 3">
    <name type="scientific">Dendrothele bispora (strain CBS 962.96)</name>
    <dbReference type="NCBI Taxonomy" id="1314807"/>
    <lineage>
        <taxon>Eukaryota</taxon>
        <taxon>Fungi</taxon>
        <taxon>Dikarya</taxon>
        <taxon>Basidiomycota</taxon>
        <taxon>Agaricomycotina</taxon>
        <taxon>Agaricomycetes</taxon>
        <taxon>Agaricomycetidae</taxon>
        <taxon>Agaricales</taxon>
        <taxon>Agaricales incertae sedis</taxon>
        <taxon>Dendrothele</taxon>
    </lineage>
</organism>
<evidence type="ECO:0000313" key="3">
    <source>
        <dbReference type="Proteomes" id="UP000297245"/>
    </source>
</evidence>
<feature type="compositionally biased region" description="Basic and acidic residues" evidence="1">
    <location>
        <begin position="41"/>
        <end position="55"/>
    </location>
</feature>
<proteinExistence type="predicted"/>
<accession>A0A4S8KX12</accession>
<dbReference type="OrthoDB" id="3247971at2759"/>
<evidence type="ECO:0000313" key="2">
    <source>
        <dbReference type="EMBL" id="THU80507.1"/>
    </source>
</evidence>
<name>A0A4S8KX12_DENBC</name>
<dbReference type="EMBL" id="ML179898">
    <property type="protein sequence ID" value="THU80507.1"/>
    <property type="molecule type" value="Genomic_DNA"/>
</dbReference>
<reference evidence="2 3" key="1">
    <citation type="journal article" date="2019" name="Nat. Ecol. Evol.">
        <title>Megaphylogeny resolves global patterns of mushroom evolution.</title>
        <authorList>
            <person name="Varga T."/>
            <person name="Krizsan K."/>
            <person name="Foldi C."/>
            <person name="Dima B."/>
            <person name="Sanchez-Garcia M."/>
            <person name="Sanchez-Ramirez S."/>
            <person name="Szollosi G.J."/>
            <person name="Szarkandi J.G."/>
            <person name="Papp V."/>
            <person name="Albert L."/>
            <person name="Andreopoulos W."/>
            <person name="Angelini C."/>
            <person name="Antonin V."/>
            <person name="Barry K.W."/>
            <person name="Bougher N.L."/>
            <person name="Buchanan P."/>
            <person name="Buyck B."/>
            <person name="Bense V."/>
            <person name="Catcheside P."/>
            <person name="Chovatia M."/>
            <person name="Cooper J."/>
            <person name="Damon W."/>
            <person name="Desjardin D."/>
            <person name="Finy P."/>
            <person name="Geml J."/>
            <person name="Haridas S."/>
            <person name="Hughes K."/>
            <person name="Justo A."/>
            <person name="Karasinski D."/>
            <person name="Kautmanova I."/>
            <person name="Kiss B."/>
            <person name="Kocsube S."/>
            <person name="Kotiranta H."/>
            <person name="LaButti K.M."/>
            <person name="Lechner B.E."/>
            <person name="Liimatainen K."/>
            <person name="Lipzen A."/>
            <person name="Lukacs Z."/>
            <person name="Mihaltcheva S."/>
            <person name="Morgado L.N."/>
            <person name="Niskanen T."/>
            <person name="Noordeloos M.E."/>
            <person name="Ohm R.A."/>
            <person name="Ortiz-Santana B."/>
            <person name="Ovrebo C."/>
            <person name="Racz N."/>
            <person name="Riley R."/>
            <person name="Savchenko A."/>
            <person name="Shiryaev A."/>
            <person name="Soop K."/>
            <person name="Spirin V."/>
            <person name="Szebenyi C."/>
            <person name="Tomsovsky M."/>
            <person name="Tulloss R.E."/>
            <person name="Uehling J."/>
            <person name="Grigoriev I.V."/>
            <person name="Vagvolgyi C."/>
            <person name="Papp T."/>
            <person name="Martin F.M."/>
            <person name="Miettinen O."/>
            <person name="Hibbett D.S."/>
            <person name="Nagy L.G."/>
        </authorList>
    </citation>
    <scope>NUCLEOTIDE SEQUENCE [LARGE SCALE GENOMIC DNA]</scope>
    <source>
        <strain evidence="2 3">CBS 962.96</strain>
    </source>
</reference>